<dbReference type="Pfam" id="PF04488">
    <property type="entry name" value="Gly_transf_sug"/>
    <property type="match status" value="1"/>
</dbReference>
<dbReference type="SUPFAM" id="SSF53448">
    <property type="entry name" value="Nucleotide-diphospho-sugar transferases"/>
    <property type="match status" value="1"/>
</dbReference>
<dbReference type="EMBL" id="JABURY010000010">
    <property type="protein sequence ID" value="MBC9130548.1"/>
    <property type="molecule type" value="Genomic_DNA"/>
</dbReference>
<sequence>MWLGDSPKNDFILKCIDSWKKYFPDFEIKEWNNDSFSFIKNDYALEAFNNRKWAFASDYIRLYALYHEGGIYLDTDVEVTNTFENFMHLDFFTSHEIHKKSCFPIASAVIGAQKGNKIIGDLLHLYSGLKFKNNNEFDLMPITIRITNYFEKAFNFMPPYNPNGQVQLMNNAIIFPSYYFCMPEINKNNYAIHHFMGSWLPDYARRDKLTFFKKIILTRFSKRRDSDDYGLKKNEKLLFKFKISSRKEFALILKH</sequence>
<reference evidence="2 3" key="1">
    <citation type="submission" date="2020-06" db="EMBL/GenBank/DDBJ databases">
        <title>Frischella cerana isolated from Apis cerana gut homogenate.</title>
        <authorList>
            <person name="Wolter L.A."/>
            <person name="Suenami S."/>
            <person name="Miyazaki R."/>
        </authorList>
    </citation>
    <scope>NUCLEOTIDE SEQUENCE [LARGE SCALE GENOMIC DNA]</scope>
    <source>
        <strain evidence="2 3">Ac13</strain>
    </source>
</reference>
<dbReference type="PANTHER" id="PTHR32385">
    <property type="entry name" value="MANNOSYL PHOSPHORYLINOSITOL CERAMIDE SYNTHASE"/>
    <property type="match status" value="1"/>
</dbReference>
<name>A0ABR7QX60_9GAMM</name>
<gene>
    <name evidence="2" type="ORF">FcAc13_04410</name>
</gene>
<keyword evidence="1 2" id="KW-0808">Transferase</keyword>
<dbReference type="InterPro" id="IPR029044">
    <property type="entry name" value="Nucleotide-diphossugar_trans"/>
</dbReference>
<dbReference type="PANTHER" id="PTHR32385:SF15">
    <property type="entry name" value="INOSITOL PHOSPHOCERAMIDE MANNOSYLTRANSFERASE 1"/>
    <property type="match status" value="1"/>
</dbReference>
<evidence type="ECO:0000256" key="1">
    <source>
        <dbReference type="ARBA" id="ARBA00022679"/>
    </source>
</evidence>
<dbReference type="Proteomes" id="UP000651208">
    <property type="component" value="Unassembled WGS sequence"/>
</dbReference>
<keyword evidence="3" id="KW-1185">Reference proteome</keyword>
<dbReference type="InterPro" id="IPR007577">
    <property type="entry name" value="GlycoTrfase_DXD_sugar-bd_CS"/>
</dbReference>
<comment type="caution">
    <text evidence="2">The sequence shown here is derived from an EMBL/GenBank/DDBJ whole genome shotgun (WGS) entry which is preliminary data.</text>
</comment>
<evidence type="ECO:0000313" key="3">
    <source>
        <dbReference type="Proteomes" id="UP000651208"/>
    </source>
</evidence>
<dbReference type="Gene3D" id="3.90.550.20">
    <property type="match status" value="1"/>
</dbReference>
<protein>
    <submittedName>
        <fullName evidence="2">Glycosyl transferase</fullName>
    </submittedName>
</protein>
<evidence type="ECO:0000313" key="2">
    <source>
        <dbReference type="EMBL" id="MBC9130548.1"/>
    </source>
</evidence>
<dbReference type="GO" id="GO:0016740">
    <property type="term" value="F:transferase activity"/>
    <property type="evidence" value="ECO:0007669"/>
    <property type="project" value="UniProtKB-KW"/>
</dbReference>
<organism evidence="2 3">
    <name type="scientific">Frischella japonica</name>
    <dbReference type="NCBI Taxonomy" id="2741544"/>
    <lineage>
        <taxon>Bacteria</taxon>
        <taxon>Pseudomonadati</taxon>
        <taxon>Pseudomonadota</taxon>
        <taxon>Gammaproteobacteria</taxon>
        <taxon>Orbales</taxon>
        <taxon>Orbaceae</taxon>
        <taxon>Frischella</taxon>
    </lineage>
</organism>
<accession>A0ABR7QX60</accession>
<dbReference type="InterPro" id="IPR051706">
    <property type="entry name" value="Glycosyltransferase_domain"/>
</dbReference>
<proteinExistence type="predicted"/>